<name>A0A6M3MDM2_9ZZZZ</name>
<dbReference type="EMBL" id="MT143839">
    <property type="protein sequence ID" value="QJB03329.1"/>
    <property type="molecule type" value="Genomic_DNA"/>
</dbReference>
<organism evidence="1">
    <name type="scientific">viral metagenome</name>
    <dbReference type="NCBI Taxonomy" id="1070528"/>
    <lineage>
        <taxon>unclassified sequences</taxon>
        <taxon>metagenomes</taxon>
        <taxon>organismal metagenomes</taxon>
    </lineage>
</organism>
<gene>
    <name evidence="1" type="ORF">MM171B00786_0014</name>
</gene>
<reference evidence="1" key="1">
    <citation type="submission" date="2020-03" db="EMBL/GenBank/DDBJ databases">
        <title>The deep terrestrial virosphere.</title>
        <authorList>
            <person name="Holmfeldt K."/>
            <person name="Nilsson E."/>
            <person name="Simone D."/>
            <person name="Lopez-Fernandez M."/>
            <person name="Wu X."/>
            <person name="de Brujin I."/>
            <person name="Lundin D."/>
            <person name="Andersson A."/>
            <person name="Bertilsson S."/>
            <person name="Dopson M."/>
        </authorList>
    </citation>
    <scope>NUCLEOTIDE SEQUENCE</scope>
    <source>
        <strain evidence="1">MM171B00786</strain>
    </source>
</reference>
<proteinExistence type="predicted"/>
<evidence type="ECO:0000313" key="1">
    <source>
        <dbReference type="EMBL" id="QJB03329.1"/>
    </source>
</evidence>
<sequence length="157" mass="18025">MPYYYVIKGHTYVGGREVIHEVLDRRISFLEKLKVGRREYGLFGSKEVELEVDSHDRVRVTALRDTTLILKIHEENPDQEDVVDLNHPLVPIGSESGGNQEYKAIRLTKGSQLALYRTSFMVGNKTDRQIRWASSDDGFQDELFSEFCIKTLNEGGF</sequence>
<accession>A0A6M3MDM2</accession>
<protein>
    <submittedName>
        <fullName evidence="1">Uncharacterized protein</fullName>
    </submittedName>
</protein>
<dbReference type="AlphaFoldDB" id="A0A6M3MDM2"/>